<feature type="transmembrane region" description="Helical" evidence="7">
    <location>
        <begin position="88"/>
        <end position="109"/>
    </location>
</feature>
<evidence type="ECO:0000259" key="8">
    <source>
        <dbReference type="PROSITE" id="PS50928"/>
    </source>
</evidence>
<evidence type="ECO:0000256" key="1">
    <source>
        <dbReference type="ARBA" id="ARBA00004651"/>
    </source>
</evidence>
<dbReference type="PROSITE" id="PS50928">
    <property type="entry name" value="ABC_TM1"/>
    <property type="match status" value="1"/>
</dbReference>
<accession>A0A919UP30</accession>
<evidence type="ECO:0000256" key="2">
    <source>
        <dbReference type="ARBA" id="ARBA00022448"/>
    </source>
</evidence>
<dbReference type="Proteomes" id="UP000640052">
    <property type="component" value="Unassembled WGS sequence"/>
</dbReference>
<dbReference type="PANTHER" id="PTHR30193:SF41">
    <property type="entry name" value="DIACETYLCHITOBIOSE UPTAKE SYSTEM PERMEASE PROTEIN NGCF"/>
    <property type="match status" value="1"/>
</dbReference>
<evidence type="ECO:0000256" key="7">
    <source>
        <dbReference type="RuleBase" id="RU363032"/>
    </source>
</evidence>
<dbReference type="CDD" id="cd06261">
    <property type="entry name" value="TM_PBP2"/>
    <property type="match status" value="1"/>
</dbReference>
<evidence type="ECO:0000256" key="3">
    <source>
        <dbReference type="ARBA" id="ARBA00022475"/>
    </source>
</evidence>
<keyword evidence="6 7" id="KW-0472">Membrane</keyword>
<keyword evidence="5 7" id="KW-1133">Transmembrane helix</keyword>
<dbReference type="InterPro" id="IPR051393">
    <property type="entry name" value="ABC_transporter_permease"/>
</dbReference>
<evidence type="ECO:0000256" key="6">
    <source>
        <dbReference type="ARBA" id="ARBA00023136"/>
    </source>
</evidence>
<evidence type="ECO:0000313" key="10">
    <source>
        <dbReference type="Proteomes" id="UP000640052"/>
    </source>
</evidence>
<feature type="transmembrane region" description="Helical" evidence="7">
    <location>
        <begin position="227"/>
        <end position="250"/>
    </location>
</feature>
<feature type="domain" description="ABC transmembrane type-1" evidence="8">
    <location>
        <begin position="84"/>
        <end position="296"/>
    </location>
</feature>
<dbReference type="EMBL" id="BOOA01000082">
    <property type="protein sequence ID" value="GIH28474.1"/>
    <property type="molecule type" value="Genomic_DNA"/>
</dbReference>
<evidence type="ECO:0000256" key="5">
    <source>
        <dbReference type="ARBA" id="ARBA00022989"/>
    </source>
</evidence>
<dbReference type="AlphaFoldDB" id="A0A919UP30"/>
<dbReference type="InterPro" id="IPR000515">
    <property type="entry name" value="MetI-like"/>
</dbReference>
<reference evidence="9" key="1">
    <citation type="submission" date="2021-01" db="EMBL/GenBank/DDBJ databases">
        <title>Whole genome shotgun sequence of Acrocarpospora phusangensis NBRC 108782.</title>
        <authorList>
            <person name="Komaki H."/>
            <person name="Tamura T."/>
        </authorList>
    </citation>
    <scope>NUCLEOTIDE SEQUENCE</scope>
    <source>
        <strain evidence="9">NBRC 108782</strain>
    </source>
</reference>
<keyword evidence="4 7" id="KW-0812">Transmembrane</keyword>
<feature type="transmembrane region" description="Helical" evidence="7">
    <location>
        <begin position="25"/>
        <end position="47"/>
    </location>
</feature>
<organism evidence="9 10">
    <name type="scientific">Acrocarpospora phusangensis</name>
    <dbReference type="NCBI Taxonomy" id="1070424"/>
    <lineage>
        <taxon>Bacteria</taxon>
        <taxon>Bacillati</taxon>
        <taxon>Actinomycetota</taxon>
        <taxon>Actinomycetes</taxon>
        <taxon>Streptosporangiales</taxon>
        <taxon>Streptosporangiaceae</taxon>
        <taxon>Acrocarpospora</taxon>
    </lineage>
</organism>
<dbReference type="GO" id="GO:0005886">
    <property type="term" value="C:plasma membrane"/>
    <property type="evidence" value="ECO:0007669"/>
    <property type="project" value="UniProtKB-SubCell"/>
</dbReference>
<comment type="similarity">
    <text evidence="7">Belongs to the binding-protein-dependent transport system permease family.</text>
</comment>
<dbReference type="PANTHER" id="PTHR30193">
    <property type="entry name" value="ABC TRANSPORTER PERMEASE PROTEIN"/>
    <property type="match status" value="1"/>
</dbReference>
<keyword evidence="2 7" id="KW-0813">Transport</keyword>
<evidence type="ECO:0000313" key="9">
    <source>
        <dbReference type="EMBL" id="GIH28474.1"/>
    </source>
</evidence>
<comment type="subcellular location">
    <subcellularLocation>
        <location evidence="1 7">Cell membrane</location>
        <topology evidence="1 7">Multi-pass membrane protein</topology>
    </subcellularLocation>
</comment>
<dbReference type="RefSeq" id="WP_204045088.1">
    <property type="nucleotide sequence ID" value="NZ_BOOA01000082.1"/>
</dbReference>
<dbReference type="Pfam" id="PF00528">
    <property type="entry name" value="BPD_transp_1"/>
    <property type="match status" value="1"/>
</dbReference>
<feature type="transmembrane region" description="Helical" evidence="7">
    <location>
        <begin position="276"/>
        <end position="295"/>
    </location>
</feature>
<feature type="transmembrane region" description="Helical" evidence="7">
    <location>
        <begin position="170"/>
        <end position="193"/>
    </location>
</feature>
<comment type="caution">
    <text evidence="9">The sequence shown here is derived from an EMBL/GenBank/DDBJ whole genome shotgun (WGS) entry which is preliminary data.</text>
</comment>
<gene>
    <name evidence="9" type="ORF">Aph01nite_67840</name>
</gene>
<dbReference type="InterPro" id="IPR035906">
    <property type="entry name" value="MetI-like_sf"/>
</dbReference>
<name>A0A919UP30_9ACTN</name>
<feature type="transmembrane region" description="Helical" evidence="7">
    <location>
        <begin position="121"/>
        <end position="142"/>
    </location>
</feature>
<evidence type="ECO:0000256" key="4">
    <source>
        <dbReference type="ARBA" id="ARBA00022692"/>
    </source>
</evidence>
<keyword evidence="10" id="KW-1185">Reference proteome</keyword>
<keyword evidence="3" id="KW-1003">Cell membrane</keyword>
<dbReference type="SUPFAM" id="SSF161098">
    <property type="entry name" value="MetI-like"/>
    <property type="match status" value="1"/>
</dbReference>
<sequence length="306" mass="33102">MAPVTSTVNAGPPGRLRSRRAREALTGLAFAAPAVAVFAVFMFWPLIQVFWISLQQTRGFGIAKWVGLGNYQEILSDKIFWTALLNTAVYTAVSVPLCLVAGLAAALLLNKRMPARGLIRAIYYLPAVISGVSSALIGAWLFNEDIGLVNRVLEAVGLGPVPWQSEGAPAMLSLVAISLWIGLGFNMVVYLAALQGIPREVFEAARCDGASRWATLRRITIPQLGPTTFFLIVIGVINSFQVFDIVYVMTGGGPGNSTTMLVTYAYSAGFEQRQQGYASAIGVVLYLIVLVMTIVQWRVNSRRDVA</sequence>
<protein>
    <submittedName>
        <fullName evidence="9">Sugar ABC transporter permease</fullName>
    </submittedName>
</protein>
<proteinExistence type="inferred from homology"/>
<dbReference type="Gene3D" id="1.10.3720.10">
    <property type="entry name" value="MetI-like"/>
    <property type="match status" value="1"/>
</dbReference>
<dbReference type="GO" id="GO:0055085">
    <property type="term" value="P:transmembrane transport"/>
    <property type="evidence" value="ECO:0007669"/>
    <property type="project" value="InterPro"/>
</dbReference>